<dbReference type="AlphaFoldDB" id="X1NJT2"/>
<comment type="caution">
    <text evidence="2">The sequence shown here is derived from an EMBL/GenBank/DDBJ whole genome shotgun (WGS) entry which is preliminary data.</text>
</comment>
<reference evidence="2" key="1">
    <citation type="journal article" date="2014" name="Front. Microbiol.">
        <title>High frequency of phylogenetically diverse reductive dehalogenase-homologous genes in deep subseafloor sedimentary metagenomes.</title>
        <authorList>
            <person name="Kawai M."/>
            <person name="Futagami T."/>
            <person name="Toyoda A."/>
            <person name="Takaki Y."/>
            <person name="Nishi S."/>
            <person name="Hori S."/>
            <person name="Arai W."/>
            <person name="Tsubouchi T."/>
            <person name="Morono Y."/>
            <person name="Uchiyama I."/>
            <person name="Ito T."/>
            <person name="Fujiyama A."/>
            <person name="Inagaki F."/>
            <person name="Takami H."/>
        </authorList>
    </citation>
    <scope>NUCLEOTIDE SEQUENCE</scope>
    <source>
        <strain evidence="2">Expedition CK06-06</strain>
    </source>
</reference>
<proteinExistence type="predicted"/>
<dbReference type="PANTHER" id="PTHR43196">
    <property type="entry name" value="SULFATE ADENYLYLTRANSFERASE SUBUNIT 2"/>
    <property type="match status" value="1"/>
</dbReference>
<evidence type="ECO:0000259" key="1">
    <source>
        <dbReference type="Pfam" id="PF01507"/>
    </source>
</evidence>
<dbReference type="InterPro" id="IPR014729">
    <property type="entry name" value="Rossmann-like_a/b/a_fold"/>
</dbReference>
<organism evidence="2">
    <name type="scientific">marine sediment metagenome</name>
    <dbReference type="NCBI Taxonomy" id="412755"/>
    <lineage>
        <taxon>unclassified sequences</taxon>
        <taxon>metagenomes</taxon>
        <taxon>ecological metagenomes</taxon>
    </lineage>
</organism>
<dbReference type="InterPro" id="IPR050128">
    <property type="entry name" value="Sulfate_adenylyltrnsfr_sub2"/>
</dbReference>
<dbReference type="EMBL" id="BARV01017763">
    <property type="protein sequence ID" value="GAI27040.1"/>
    <property type="molecule type" value="Genomic_DNA"/>
</dbReference>
<accession>X1NJT2</accession>
<feature type="domain" description="Phosphoadenosine phosphosulphate reductase" evidence="1">
    <location>
        <begin position="35"/>
        <end position="189"/>
    </location>
</feature>
<evidence type="ECO:0000313" key="2">
    <source>
        <dbReference type="EMBL" id="GAI27040.1"/>
    </source>
</evidence>
<protein>
    <recommendedName>
        <fullName evidence="1">Phosphoadenosine phosphosulphate reductase domain-containing protein</fullName>
    </recommendedName>
</protein>
<dbReference type="SUPFAM" id="SSF52402">
    <property type="entry name" value="Adenine nucleotide alpha hydrolases-like"/>
    <property type="match status" value="1"/>
</dbReference>
<name>X1NJT2_9ZZZZ</name>
<dbReference type="Gene3D" id="3.40.50.620">
    <property type="entry name" value="HUPs"/>
    <property type="match status" value="1"/>
</dbReference>
<gene>
    <name evidence="2" type="ORF">S06H3_30194</name>
</gene>
<dbReference type="GO" id="GO:0003824">
    <property type="term" value="F:catalytic activity"/>
    <property type="evidence" value="ECO:0007669"/>
    <property type="project" value="InterPro"/>
</dbReference>
<dbReference type="InterPro" id="IPR002500">
    <property type="entry name" value="PAPS_reduct_dom"/>
</dbReference>
<dbReference type="PANTHER" id="PTHR43196:SF2">
    <property type="entry name" value="PHOSPHOADENOSINE PHOSPHOSULFATE REDUCTASE"/>
    <property type="match status" value="1"/>
</dbReference>
<dbReference type="Pfam" id="PF01507">
    <property type="entry name" value="PAPS_reduct"/>
    <property type="match status" value="1"/>
</dbReference>
<feature type="non-terminal residue" evidence="2">
    <location>
        <position position="1"/>
    </location>
</feature>
<sequence length="243" mass="28182">TRERLKEDPEYQKRIICLKNKTQEEIKKKIAGKKVAVSWSGGKDSIVLKHMCQQIGINRTFWVRSNLEYPEVINWTDKHGPDNLEVVNTGQDLKWLAKNRHMLFPQHGKIASIWYKIVQNTGQKWYFEENEIDMLLVGRRIKDGNDPGKGGMNVNKHGVVYYSPIYDWSHEDVMAYIENFNIKLPPLYKWTNGFQVGTGPWAAREHAGSIQKGWEEVYNINPSIVEKAAKYITSAARFLENSE</sequence>